<dbReference type="InterPro" id="IPR050680">
    <property type="entry name" value="YpeA/RimI_acetyltransf"/>
</dbReference>
<dbReference type="CDD" id="cd04301">
    <property type="entry name" value="NAT_SF"/>
    <property type="match status" value="2"/>
</dbReference>
<dbReference type="RefSeq" id="WP_114915854.1">
    <property type="nucleotide sequence ID" value="NZ_CP024848.1"/>
</dbReference>
<dbReference type="AlphaFoldDB" id="A0A345PEX9"/>
<keyword evidence="1 4" id="KW-0808">Transferase</keyword>
<gene>
    <name evidence="4" type="ORF">CUC15_06340</name>
</gene>
<sequence length="278" mass="32012">MLTNKQLIELESLQSICETGNNYELKLNWDMLRTREGTEVNDFFHYENGVLVGFLGLYVFGNKAEICGMVHPQFQRKGIFTNLLSKAIQVCVERQYEEILLNAPANSNTGKKFLYSITCNYAFTEYQMKWLETELIEDKDIRIRPSVSAADLQLEIQLDVSCFGFSGAEAVDYNNRIRRENDQQFNIIEFAGEAVGKIRVSHEGNDAWIYGFAVLPEHQGIGIGRKALKKIVLEEHKRGNSIFLEVEATNAHALKLYESSGFQSFHAQDYYRYYRNNK</sequence>
<evidence type="ECO:0000313" key="4">
    <source>
        <dbReference type="EMBL" id="AXI08559.1"/>
    </source>
</evidence>
<dbReference type="KEGG" id="ocn:CUC15_06340"/>
<evidence type="ECO:0000256" key="1">
    <source>
        <dbReference type="ARBA" id="ARBA00022679"/>
    </source>
</evidence>
<dbReference type="Proteomes" id="UP000253908">
    <property type="component" value="Chromosome"/>
</dbReference>
<evidence type="ECO:0000313" key="5">
    <source>
        <dbReference type="Proteomes" id="UP000253908"/>
    </source>
</evidence>
<dbReference type="Gene3D" id="3.40.630.30">
    <property type="match status" value="2"/>
</dbReference>
<keyword evidence="5" id="KW-1185">Reference proteome</keyword>
<accession>A0A345PEX9</accession>
<keyword evidence="2" id="KW-0012">Acyltransferase</keyword>
<organism evidence="4 5">
    <name type="scientific">Oceanobacillus zhaokaii</name>
    <dbReference type="NCBI Taxonomy" id="2052660"/>
    <lineage>
        <taxon>Bacteria</taxon>
        <taxon>Bacillati</taxon>
        <taxon>Bacillota</taxon>
        <taxon>Bacilli</taxon>
        <taxon>Bacillales</taxon>
        <taxon>Bacillaceae</taxon>
        <taxon>Oceanobacillus</taxon>
    </lineage>
</organism>
<dbReference type="Pfam" id="PF00583">
    <property type="entry name" value="Acetyltransf_1"/>
    <property type="match status" value="2"/>
</dbReference>
<evidence type="ECO:0000256" key="2">
    <source>
        <dbReference type="ARBA" id="ARBA00023315"/>
    </source>
</evidence>
<feature type="domain" description="N-acetyltransferase" evidence="3">
    <location>
        <begin position="2"/>
        <end position="142"/>
    </location>
</feature>
<dbReference type="SUPFAM" id="SSF55729">
    <property type="entry name" value="Acyl-CoA N-acyltransferases (Nat)"/>
    <property type="match status" value="2"/>
</dbReference>
<evidence type="ECO:0000259" key="3">
    <source>
        <dbReference type="PROSITE" id="PS51186"/>
    </source>
</evidence>
<protein>
    <submittedName>
        <fullName evidence="4">N-acetyltransferase</fullName>
    </submittedName>
</protein>
<dbReference type="PROSITE" id="PS51186">
    <property type="entry name" value="GNAT"/>
    <property type="match status" value="2"/>
</dbReference>
<name>A0A345PEX9_9BACI</name>
<reference evidence="5" key="1">
    <citation type="submission" date="2017-11" db="EMBL/GenBank/DDBJ databases">
        <authorList>
            <person name="Zhu W."/>
        </authorList>
    </citation>
    <scope>NUCLEOTIDE SEQUENCE [LARGE SCALE GENOMIC DNA]</scope>
    <source>
        <strain evidence="5">160</strain>
    </source>
</reference>
<dbReference type="GO" id="GO:0016747">
    <property type="term" value="F:acyltransferase activity, transferring groups other than amino-acyl groups"/>
    <property type="evidence" value="ECO:0007669"/>
    <property type="project" value="InterPro"/>
</dbReference>
<feature type="domain" description="N-acetyltransferase" evidence="3">
    <location>
        <begin position="141"/>
        <end position="278"/>
    </location>
</feature>
<dbReference type="OrthoDB" id="7163760at2"/>
<dbReference type="EMBL" id="CP024848">
    <property type="protein sequence ID" value="AXI08559.1"/>
    <property type="molecule type" value="Genomic_DNA"/>
</dbReference>
<proteinExistence type="predicted"/>
<dbReference type="InterPro" id="IPR000182">
    <property type="entry name" value="GNAT_dom"/>
</dbReference>
<dbReference type="InterPro" id="IPR016181">
    <property type="entry name" value="Acyl_CoA_acyltransferase"/>
</dbReference>
<dbReference type="PANTHER" id="PTHR43420">
    <property type="entry name" value="ACETYLTRANSFERASE"/>
    <property type="match status" value="1"/>
</dbReference>